<gene>
    <name evidence="1" type="ORF">MLD38_001941</name>
</gene>
<organism evidence="1 2">
    <name type="scientific">Melastoma candidum</name>
    <dbReference type="NCBI Taxonomy" id="119954"/>
    <lineage>
        <taxon>Eukaryota</taxon>
        <taxon>Viridiplantae</taxon>
        <taxon>Streptophyta</taxon>
        <taxon>Embryophyta</taxon>
        <taxon>Tracheophyta</taxon>
        <taxon>Spermatophyta</taxon>
        <taxon>Magnoliopsida</taxon>
        <taxon>eudicotyledons</taxon>
        <taxon>Gunneridae</taxon>
        <taxon>Pentapetalae</taxon>
        <taxon>rosids</taxon>
        <taxon>malvids</taxon>
        <taxon>Myrtales</taxon>
        <taxon>Melastomataceae</taxon>
        <taxon>Melastomatoideae</taxon>
        <taxon>Melastomateae</taxon>
        <taxon>Melastoma</taxon>
    </lineage>
</organism>
<name>A0ACB9SIT8_9MYRT</name>
<proteinExistence type="predicted"/>
<evidence type="ECO:0000313" key="2">
    <source>
        <dbReference type="Proteomes" id="UP001057402"/>
    </source>
</evidence>
<sequence>MIRRTVRYCPHGSRRSHHHNPRGVNEHLPAEDDDDNHVHSVDDTSDSESEDNTMRCLSFLVASDEGVDSVPVLAHRAILASRSPVFKAMLENKMEESRSGIIRISEASTEALNVFVSYLYAAEASLNEQMACELLVLAEKYQVKHLKSYCEKFLISKLNWDNSVVNYSFAHQHNAKLLVDAALSLITNNMDKLTKQVEYRQLMEKDARLVVDIYEAYLSKQVNTAAPKDKG</sequence>
<dbReference type="EMBL" id="CM042880">
    <property type="protein sequence ID" value="KAI4389749.1"/>
    <property type="molecule type" value="Genomic_DNA"/>
</dbReference>
<accession>A0ACB9SIT8</accession>
<keyword evidence="2" id="KW-1185">Reference proteome</keyword>
<evidence type="ECO:0000313" key="1">
    <source>
        <dbReference type="EMBL" id="KAI4389749.1"/>
    </source>
</evidence>
<protein>
    <submittedName>
        <fullName evidence="1">Uncharacterized protein</fullName>
    </submittedName>
</protein>
<reference evidence="2" key="1">
    <citation type="journal article" date="2023" name="Front. Plant Sci.">
        <title>Chromosomal-level genome assembly of Melastoma candidum provides insights into trichome evolution.</title>
        <authorList>
            <person name="Zhong Y."/>
            <person name="Wu W."/>
            <person name="Sun C."/>
            <person name="Zou P."/>
            <person name="Liu Y."/>
            <person name="Dai S."/>
            <person name="Zhou R."/>
        </authorList>
    </citation>
    <scope>NUCLEOTIDE SEQUENCE [LARGE SCALE GENOMIC DNA]</scope>
</reference>
<comment type="caution">
    <text evidence="1">The sequence shown here is derived from an EMBL/GenBank/DDBJ whole genome shotgun (WGS) entry which is preliminary data.</text>
</comment>
<dbReference type="Proteomes" id="UP001057402">
    <property type="component" value="Chromosome 1"/>
</dbReference>